<name>A0ABT0PMW6_9FLAO</name>
<proteinExistence type="predicted"/>
<organism evidence="2 3">
    <name type="scientific">Flagellimonas spongiicola</name>
    <dbReference type="NCBI Taxonomy" id="2942208"/>
    <lineage>
        <taxon>Bacteria</taxon>
        <taxon>Pseudomonadati</taxon>
        <taxon>Bacteroidota</taxon>
        <taxon>Flavobacteriia</taxon>
        <taxon>Flavobacteriales</taxon>
        <taxon>Flavobacteriaceae</taxon>
        <taxon>Flagellimonas</taxon>
    </lineage>
</organism>
<reference evidence="2 3" key="1">
    <citation type="submission" date="2022-05" db="EMBL/GenBank/DDBJ databases">
        <authorList>
            <person name="Park J.-S."/>
        </authorList>
    </citation>
    <scope>NUCLEOTIDE SEQUENCE [LARGE SCALE GENOMIC DNA]</scope>
    <source>
        <strain evidence="2 3">2012CJ35-5</strain>
    </source>
</reference>
<evidence type="ECO:0000256" key="1">
    <source>
        <dbReference type="SAM" id="SignalP"/>
    </source>
</evidence>
<accession>A0ABT0PMW6</accession>
<feature type="chain" id="PRO_5046820284" description="LTXXQ motif family protein" evidence="1">
    <location>
        <begin position="19"/>
        <end position="139"/>
    </location>
</feature>
<protein>
    <recommendedName>
        <fullName evidence="4">LTXXQ motif family protein</fullName>
    </recommendedName>
</protein>
<comment type="caution">
    <text evidence="2">The sequence shown here is derived from an EMBL/GenBank/DDBJ whole genome shotgun (WGS) entry which is preliminary data.</text>
</comment>
<dbReference type="RefSeq" id="WP_249655903.1">
    <property type="nucleotide sequence ID" value="NZ_JAMFMA010000001.1"/>
</dbReference>
<evidence type="ECO:0000313" key="2">
    <source>
        <dbReference type="EMBL" id="MCL6272718.1"/>
    </source>
</evidence>
<dbReference type="Proteomes" id="UP001203607">
    <property type="component" value="Unassembled WGS sequence"/>
</dbReference>
<feature type="signal peptide" evidence="1">
    <location>
        <begin position="1"/>
        <end position="18"/>
    </location>
</feature>
<evidence type="ECO:0008006" key="4">
    <source>
        <dbReference type="Google" id="ProtNLM"/>
    </source>
</evidence>
<keyword evidence="3" id="KW-1185">Reference proteome</keyword>
<keyword evidence="1" id="KW-0732">Signal</keyword>
<dbReference type="EMBL" id="JAMFMA010000001">
    <property type="protein sequence ID" value="MCL6272718.1"/>
    <property type="molecule type" value="Genomic_DNA"/>
</dbReference>
<sequence>MKRILLPIVLFFGLTVCAQEDCLLGLGGMDDEAIISVFQLNEEQEEQMRNWSAELKVRNAVFKDRANYLLKRHAQSSPEDLISVSFKYKDLLDSMRQNVRMLDKRLLSIFNDNQYNLYIELCTQLTLRPIYINGSVNEN</sequence>
<gene>
    <name evidence="2" type="ORF">M3P19_01795</name>
</gene>
<evidence type="ECO:0000313" key="3">
    <source>
        <dbReference type="Proteomes" id="UP001203607"/>
    </source>
</evidence>